<dbReference type="EMBL" id="BGZK01001564">
    <property type="protein sequence ID" value="GBP82431.1"/>
    <property type="molecule type" value="Genomic_DNA"/>
</dbReference>
<proteinExistence type="predicted"/>
<keyword evidence="3" id="KW-1185">Reference proteome</keyword>
<evidence type="ECO:0000313" key="2">
    <source>
        <dbReference type="EMBL" id="GBP82431.1"/>
    </source>
</evidence>
<dbReference type="AlphaFoldDB" id="A0A4C1Z118"/>
<comment type="caution">
    <text evidence="2">The sequence shown here is derived from an EMBL/GenBank/DDBJ whole genome shotgun (WGS) entry which is preliminary data.</text>
</comment>
<dbReference type="Proteomes" id="UP000299102">
    <property type="component" value="Unassembled WGS sequence"/>
</dbReference>
<sequence length="89" mass="9605">MKRSAKVALEILCRQNGCDIKKEPNKRPKPKNSRLYSMDVGNDSLQSKSHYNIVERMPRSGRARAAVSSPSITAGAAGSAAAYLDAISL</sequence>
<organism evidence="2 3">
    <name type="scientific">Eumeta variegata</name>
    <name type="common">Bagworm moth</name>
    <name type="synonym">Eumeta japonica</name>
    <dbReference type="NCBI Taxonomy" id="151549"/>
    <lineage>
        <taxon>Eukaryota</taxon>
        <taxon>Metazoa</taxon>
        <taxon>Ecdysozoa</taxon>
        <taxon>Arthropoda</taxon>
        <taxon>Hexapoda</taxon>
        <taxon>Insecta</taxon>
        <taxon>Pterygota</taxon>
        <taxon>Neoptera</taxon>
        <taxon>Endopterygota</taxon>
        <taxon>Lepidoptera</taxon>
        <taxon>Glossata</taxon>
        <taxon>Ditrysia</taxon>
        <taxon>Tineoidea</taxon>
        <taxon>Psychidae</taxon>
        <taxon>Oiketicinae</taxon>
        <taxon>Eumeta</taxon>
    </lineage>
</organism>
<gene>
    <name evidence="2" type="ORF">EVAR_51473_1</name>
</gene>
<protein>
    <submittedName>
        <fullName evidence="2">Uncharacterized protein</fullName>
    </submittedName>
</protein>
<evidence type="ECO:0000256" key="1">
    <source>
        <dbReference type="SAM" id="MobiDB-lite"/>
    </source>
</evidence>
<name>A0A4C1Z118_EUMVA</name>
<feature type="region of interest" description="Disordered" evidence="1">
    <location>
        <begin position="19"/>
        <end position="44"/>
    </location>
</feature>
<evidence type="ECO:0000313" key="3">
    <source>
        <dbReference type="Proteomes" id="UP000299102"/>
    </source>
</evidence>
<reference evidence="2 3" key="1">
    <citation type="journal article" date="2019" name="Commun. Biol.">
        <title>The bagworm genome reveals a unique fibroin gene that provides high tensile strength.</title>
        <authorList>
            <person name="Kono N."/>
            <person name="Nakamura H."/>
            <person name="Ohtoshi R."/>
            <person name="Tomita M."/>
            <person name="Numata K."/>
            <person name="Arakawa K."/>
        </authorList>
    </citation>
    <scope>NUCLEOTIDE SEQUENCE [LARGE SCALE GENOMIC DNA]</scope>
</reference>
<accession>A0A4C1Z118</accession>